<comment type="caution">
    <text evidence="1">The sequence shown here is derived from an EMBL/GenBank/DDBJ whole genome shotgun (WGS) entry which is preliminary data.</text>
</comment>
<name>A0A2U1V0J9_9PROT</name>
<proteinExistence type="predicted"/>
<protein>
    <submittedName>
        <fullName evidence="1">Uncharacterized protein</fullName>
    </submittedName>
</protein>
<gene>
    <name evidence="1" type="ORF">CR165_18300</name>
</gene>
<dbReference type="OrthoDB" id="5464610at2"/>
<sequence>MAKAAAFPLIEAIHGRRSRRFAKGASIPAGPLAFASRQAPEALDPLEQMLLIATIAGNTGWVELFAHHPGYAPRLPNYITAAGGRSFPSSAGFNTSEFFFTDDTGVYFLPTRDMTPVPAAAGTELGAWLDAHRARIVKLADGRLNIPAAMPHMEGHNTWCANVPGSTVVFPVADLAQHVILLLLYLVQNGTGIYDDVNGRPIPGLERYAHRLKLEAAYPMTFLEQVALTDVSVEMGTACYAGALMLQALGLGGWMYTGLNPFTVLGASGDPAVPGLGFRFDMLPNNPLPHVTGLPGVFEAHVPPHHASMRAAVEAAVARKFGAGSPFDPKQGGPYRENAAIRSGAAAIDAEAIEIAALMAEYVFTTFGRFPATVPPVFLKTYLQAHRLDTEFYDRYFTPEAYLRTHAEHDRNWR</sequence>
<evidence type="ECO:0000313" key="1">
    <source>
        <dbReference type="EMBL" id="PWC27419.1"/>
    </source>
</evidence>
<keyword evidence="2" id="KW-1185">Reference proteome</keyword>
<dbReference type="EMBL" id="PDOA01000015">
    <property type="protein sequence ID" value="PWC27419.1"/>
    <property type="molecule type" value="Genomic_DNA"/>
</dbReference>
<accession>A0A2U1V0J9</accession>
<reference evidence="2" key="1">
    <citation type="submission" date="2017-10" db="EMBL/GenBank/DDBJ databases">
        <authorList>
            <person name="Toshchakov S.V."/>
            <person name="Goeva M.A."/>
        </authorList>
    </citation>
    <scope>NUCLEOTIDE SEQUENCE [LARGE SCALE GENOMIC DNA]</scope>
    <source>
        <strain evidence="2">JR1/69-1-13</strain>
    </source>
</reference>
<evidence type="ECO:0000313" key="2">
    <source>
        <dbReference type="Proteomes" id="UP000245048"/>
    </source>
</evidence>
<dbReference type="AlphaFoldDB" id="A0A2U1V0J9"/>
<dbReference type="Proteomes" id="UP000245048">
    <property type="component" value="Unassembled WGS sequence"/>
</dbReference>
<organism evidence="1 2">
    <name type="scientific">Teichococcus aestuarii</name>
    <dbReference type="NCBI Taxonomy" id="568898"/>
    <lineage>
        <taxon>Bacteria</taxon>
        <taxon>Pseudomonadati</taxon>
        <taxon>Pseudomonadota</taxon>
        <taxon>Alphaproteobacteria</taxon>
        <taxon>Acetobacterales</taxon>
        <taxon>Roseomonadaceae</taxon>
        <taxon>Roseomonas</taxon>
    </lineage>
</organism>